<accession>A0A7K6S0T5</accession>
<dbReference type="PANTHER" id="PTHR45427">
    <property type="entry name" value="MUCIN-15"/>
    <property type="match status" value="1"/>
</dbReference>
<evidence type="ECO:0000313" key="4">
    <source>
        <dbReference type="Proteomes" id="UP000570016"/>
    </source>
</evidence>
<dbReference type="Pfam" id="PF15672">
    <property type="entry name" value="Mucin15"/>
    <property type="match status" value="1"/>
</dbReference>
<keyword evidence="2" id="KW-0812">Transmembrane</keyword>
<evidence type="ECO:0000256" key="1">
    <source>
        <dbReference type="SAM" id="MobiDB-lite"/>
    </source>
</evidence>
<feature type="non-terminal residue" evidence="3">
    <location>
        <position position="1"/>
    </location>
</feature>
<name>A0A7K6S0T5_9AVES</name>
<evidence type="ECO:0000313" key="3">
    <source>
        <dbReference type="EMBL" id="NWW91906.1"/>
    </source>
</evidence>
<proteinExistence type="predicted"/>
<feature type="transmembrane region" description="Helical" evidence="2">
    <location>
        <begin position="189"/>
        <end position="212"/>
    </location>
</feature>
<reference evidence="3 4" key="1">
    <citation type="submission" date="2019-09" db="EMBL/GenBank/DDBJ databases">
        <title>Bird 10,000 Genomes (B10K) Project - Family phase.</title>
        <authorList>
            <person name="Zhang G."/>
        </authorList>
    </citation>
    <scope>NUCLEOTIDE SEQUENCE [LARGE SCALE GENOMIC DNA]</scope>
    <source>
        <strain evidence="3">B10K-DU-029-58</strain>
        <tissue evidence="3">Muscle</tissue>
    </source>
</reference>
<evidence type="ECO:0000256" key="2">
    <source>
        <dbReference type="SAM" id="Phobius"/>
    </source>
</evidence>
<dbReference type="InterPro" id="IPR031371">
    <property type="entry name" value="Mucin-15"/>
</dbReference>
<gene>
    <name evidence="3" type="primary">Muc15</name>
    <name evidence="3" type="ORF">RHYJUB_R14969</name>
</gene>
<feature type="compositionally biased region" description="Basic and acidic residues" evidence="1">
    <location>
        <begin position="255"/>
        <end position="264"/>
    </location>
</feature>
<feature type="compositionally biased region" description="Polar residues" evidence="1">
    <location>
        <begin position="28"/>
        <end position="52"/>
    </location>
</feature>
<feature type="compositionally biased region" description="Polar residues" evidence="1">
    <location>
        <begin position="140"/>
        <end position="173"/>
    </location>
</feature>
<feature type="region of interest" description="Disordered" evidence="1">
    <location>
        <begin position="255"/>
        <end position="286"/>
    </location>
</feature>
<keyword evidence="2" id="KW-0472">Membrane</keyword>
<organism evidence="3 4">
    <name type="scientific">Rhynochetos jubatus</name>
    <name type="common">kagu</name>
    <dbReference type="NCBI Taxonomy" id="54386"/>
    <lineage>
        <taxon>Eukaryota</taxon>
        <taxon>Metazoa</taxon>
        <taxon>Chordata</taxon>
        <taxon>Craniata</taxon>
        <taxon>Vertebrata</taxon>
        <taxon>Euteleostomi</taxon>
        <taxon>Archelosauria</taxon>
        <taxon>Archosauria</taxon>
        <taxon>Dinosauria</taxon>
        <taxon>Saurischia</taxon>
        <taxon>Theropoda</taxon>
        <taxon>Coelurosauria</taxon>
        <taxon>Aves</taxon>
        <taxon>Neognathae</taxon>
        <taxon>Neoaves</taxon>
        <taxon>Phaethontimorphae</taxon>
        <taxon>Eurypygiformes</taxon>
        <taxon>Rhynochetidae</taxon>
        <taxon>Rhynochetos</taxon>
    </lineage>
</organism>
<protein>
    <submittedName>
        <fullName evidence="3">MUC15 protein</fullName>
    </submittedName>
</protein>
<dbReference type="AlphaFoldDB" id="A0A7K6S0T5"/>
<feature type="region of interest" description="Disordered" evidence="1">
    <location>
        <begin position="140"/>
        <end position="182"/>
    </location>
</feature>
<dbReference type="OrthoDB" id="9950822at2759"/>
<dbReference type="PANTHER" id="PTHR45427:SF1">
    <property type="entry name" value="MUCIN-15"/>
    <property type="match status" value="1"/>
</dbReference>
<keyword evidence="4" id="KW-1185">Reference proteome</keyword>
<dbReference type="Proteomes" id="UP000570016">
    <property type="component" value="Unassembled WGS sequence"/>
</dbReference>
<feature type="region of interest" description="Disordered" evidence="1">
    <location>
        <begin position="20"/>
        <end position="52"/>
    </location>
</feature>
<sequence length="286" mass="29513">VQPTSQRVVLPMTTAITPVSHAAPTASAKESVTRTTETSTWPNSTRPSSTDGTTLSLKVTVVSKDGINNAATNRIPTSLATFTTSSAFSGVTESAAAISASTAGPSNSTVTYSTAVAVSHLSDTSSVNPSVLFPTGITPTSPMVKHNSPTPDCNSTQQTTELNRHFSSPSTAPSVPKDANEDKTNTGGVIVGAIVGAILGSILLGLIGYFICGKKRSESFSHRRLYDDTRSEPVLHLDNPLGSYDTSFGCASEDHASTAGKAEEENAGCPSTAIPMADMTPSHPSP</sequence>
<dbReference type="EMBL" id="VZRY01003944">
    <property type="protein sequence ID" value="NWW91906.1"/>
    <property type="molecule type" value="Genomic_DNA"/>
</dbReference>
<keyword evidence="2" id="KW-1133">Transmembrane helix</keyword>
<comment type="caution">
    <text evidence="3">The sequence shown here is derived from an EMBL/GenBank/DDBJ whole genome shotgun (WGS) entry which is preliminary data.</text>
</comment>
<feature type="non-terminal residue" evidence="3">
    <location>
        <position position="286"/>
    </location>
</feature>